<organism evidence="4 5">
    <name type="scientific">Negadavirga shengliensis</name>
    <dbReference type="NCBI Taxonomy" id="1389218"/>
    <lineage>
        <taxon>Bacteria</taxon>
        <taxon>Pseudomonadati</taxon>
        <taxon>Bacteroidota</taxon>
        <taxon>Cytophagia</taxon>
        <taxon>Cytophagales</taxon>
        <taxon>Cyclobacteriaceae</taxon>
        <taxon>Negadavirga</taxon>
    </lineage>
</organism>
<dbReference type="PANTHER" id="PTHR30388">
    <property type="entry name" value="ALDEHYDE OXIDOREDUCTASE MOLYBDENUM COFACTOR ASSEMBLY PROTEIN"/>
    <property type="match status" value="1"/>
</dbReference>
<evidence type="ECO:0000313" key="4">
    <source>
        <dbReference type="EMBL" id="MFC4874004.1"/>
    </source>
</evidence>
<dbReference type="Pfam" id="PF02625">
    <property type="entry name" value="XdhC_CoxI"/>
    <property type="match status" value="1"/>
</dbReference>
<evidence type="ECO:0000259" key="2">
    <source>
        <dbReference type="Pfam" id="PF02625"/>
    </source>
</evidence>
<sequence length="394" mass="43565">MKEIKEIIKAFDTAVQAGEQVALATVVRVDGSSYRRPGARMLVTENGALTGAISGGCLEGDALRKAQLVIFQKKSMLVTYDTTDDDDAKFGVGLGCNGIIHVLIEPIDPEQENHPVTLLKKCLEDREDKVLVTLFDIDNKRSEQKGTCLLYRNVKGEFTGTERHYGPWLTSIEKDIHEVLASKKSLITSYQQPQTIYAFIESVQAPVTLIIAGAGNDVIPLAKLTQVMGWDTIIVDGRADHATRHRFPHAEDILVGKAEELVPLLRQDSRTAVVLMTHNFNYDLTILKGLLPLQIPYLGVLGPKKKLEKMIENLEKENIHLSEANRENIFGPVGLNIGAEAPEEIALSIVAEIKAVLSGEKGTFLKEKPGPIHDEERKRITDESNEFKKSLQGN</sequence>
<evidence type="ECO:0000313" key="5">
    <source>
        <dbReference type="Proteomes" id="UP001595818"/>
    </source>
</evidence>
<gene>
    <name evidence="4" type="ORF">ACFPFU_20025</name>
</gene>
<accession>A0ABV9T5H3</accession>
<comment type="caution">
    <text evidence="4">The sequence shown here is derived from an EMBL/GenBank/DDBJ whole genome shotgun (WGS) entry which is preliminary data.</text>
</comment>
<evidence type="ECO:0000256" key="1">
    <source>
        <dbReference type="SAM" id="MobiDB-lite"/>
    </source>
</evidence>
<dbReference type="Gene3D" id="3.40.50.720">
    <property type="entry name" value="NAD(P)-binding Rossmann-like Domain"/>
    <property type="match status" value="1"/>
</dbReference>
<dbReference type="InterPro" id="IPR052698">
    <property type="entry name" value="MoCofactor_Util/Proc"/>
</dbReference>
<dbReference type="RefSeq" id="WP_377067428.1">
    <property type="nucleotide sequence ID" value="NZ_JBHSJJ010000014.1"/>
</dbReference>
<name>A0ABV9T5H3_9BACT</name>
<keyword evidence="5" id="KW-1185">Reference proteome</keyword>
<dbReference type="InterPro" id="IPR003777">
    <property type="entry name" value="XdhC_CoxI"/>
</dbReference>
<feature type="domain" description="XdhC Rossmann" evidence="3">
    <location>
        <begin position="209"/>
        <end position="353"/>
    </location>
</feature>
<dbReference type="PANTHER" id="PTHR30388:SF6">
    <property type="entry name" value="XANTHINE DEHYDROGENASE SUBUNIT A-RELATED"/>
    <property type="match status" value="1"/>
</dbReference>
<reference evidence="5" key="1">
    <citation type="journal article" date="2019" name="Int. J. Syst. Evol. Microbiol.">
        <title>The Global Catalogue of Microorganisms (GCM) 10K type strain sequencing project: providing services to taxonomists for standard genome sequencing and annotation.</title>
        <authorList>
            <consortium name="The Broad Institute Genomics Platform"/>
            <consortium name="The Broad Institute Genome Sequencing Center for Infectious Disease"/>
            <person name="Wu L."/>
            <person name="Ma J."/>
        </authorList>
    </citation>
    <scope>NUCLEOTIDE SEQUENCE [LARGE SCALE GENOMIC DNA]</scope>
    <source>
        <strain evidence="5">CGMCC 4.7466</strain>
    </source>
</reference>
<proteinExistence type="predicted"/>
<dbReference type="InterPro" id="IPR027051">
    <property type="entry name" value="XdhC_Rossmann_dom"/>
</dbReference>
<dbReference type="EMBL" id="JBHSJJ010000014">
    <property type="protein sequence ID" value="MFC4874004.1"/>
    <property type="molecule type" value="Genomic_DNA"/>
</dbReference>
<feature type="region of interest" description="Disordered" evidence="1">
    <location>
        <begin position="365"/>
        <end position="394"/>
    </location>
</feature>
<feature type="domain" description="XdhC- CoxI" evidence="2">
    <location>
        <begin position="15"/>
        <end position="81"/>
    </location>
</feature>
<evidence type="ECO:0000259" key="3">
    <source>
        <dbReference type="Pfam" id="PF13478"/>
    </source>
</evidence>
<dbReference type="Proteomes" id="UP001595818">
    <property type="component" value="Unassembled WGS sequence"/>
</dbReference>
<protein>
    <submittedName>
        <fullName evidence="4">XdhC family protein</fullName>
    </submittedName>
</protein>
<dbReference type="Pfam" id="PF13478">
    <property type="entry name" value="XdhC_C"/>
    <property type="match status" value="1"/>
</dbReference>